<keyword evidence="3" id="KW-0804">Transcription</keyword>
<dbReference type="PROSITE" id="PS50043">
    <property type="entry name" value="HTH_LUXR_2"/>
    <property type="match status" value="1"/>
</dbReference>
<dbReference type="STRING" id="441103.TRN7648_00955"/>
<dbReference type="PANTHER" id="PTHR44688:SF16">
    <property type="entry name" value="DNA-BINDING TRANSCRIPTIONAL ACTIVATOR DEVR_DOSR"/>
    <property type="match status" value="1"/>
</dbReference>
<feature type="domain" description="HTH luxR-type" evidence="4">
    <location>
        <begin position="160"/>
        <end position="225"/>
    </location>
</feature>
<dbReference type="GO" id="GO:0006355">
    <property type="term" value="P:regulation of DNA-templated transcription"/>
    <property type="evidence" value="ECO:0007669"/>
    <property type="project" value="InterPro"/>
</dbReference>
<dbReference type="InterPro" id="IPR000792">
    <property type="entry name" value="Tscrpt_reg_LuxR_C"/>
</dbReference>
<keyword evidence="2" id="KW-0238">DNA-binding</keyword>
<keyword evidence="1" id="KW-0805">Transcription regulation</keyword>
<dbReference type="InterPro" id="IPR016032">
    <property type="entry name" value="Sig_transdc_resp-reg_C-effctor"/>
</dbReference>
<dbReference type="OrthoDB" id="7877011at2"/>
<name>A0A0P1G3R8_9RHOB</name>
<gene>
    <name evidence="5" type="ORF">TRN7648_00955</name>
</gene>
<reference evidence="5 6" key="1">
    <citation type="submission" date="2015-09" db="EMBL/GenBank/DDBJ databases">
        <authorList>
            <consortium name="Swine Surveillance"/>
        </authorList>
    </citation>
    <scope>NUCLEOTIDE SEQUENCE [LARGE SCALE GENOMIC DNA]</scope>
    <source>
        <strain evidence="5 6">CECT 7648</strain>
    </source>
</reference>
<dbReference type="InterPro" id="IPR036388">
    <property type="entry name" value="WH-like_DNA-bd_sf"/>
</dbReference>
<dbReference type="Proteomes" id="UP000054935">
    <property type="component" value="Unassembled WGS sequence"/>
</dbReference>
<dbReference type="Gene3D" id="1.10.10.10">
    <property type="entry name" value="Winged helix-like DNA-binding domain superfamily/Winged helix DNA-binding domain"/>
    <property type="match status" value="1"/>
</dbReference>
<dbReference type="CDD" id="cd06170">
    <property type="entry name" value="LuxR_C_like"/>
    <property type="match status" value="1"/>
</dbReference>
<keyword evidence="6" id="KW-1185">Reference proteome</keyword>
<dbReference type="EMBL" id="CYSE01000002">
    <property type="protein sequence ID" value="CUH76475.1"/>
    <property type="molecule type" value="Genomic_DNA"/>
</dbReference>
<evidence type="ECO:0000313" key="5">
    <source>
        <dbReference type="EMBL" id="CUH76475.1"/>
    </source>
</evidence>
<protein>
    <submittedName>
        <fullName evidence="5">ATP-dependent transcriptional regulator</fullName>
    </submittedName>
</protein>
<dbReference type="PANTHER" id="PTHR44688">
    <property type="entry name" value="DNA-BINDING TRANSCRIPTIONAL ACTIVATOR DEVR_DOSR"/>
    <property type="match status" value="1"/>
</dbReference>
<dbReference type="SUPFAM" id="SSF46894">
    <property type="entry name" value="C-terminal effector domain of the bipartite response regulators"/>
    <property type="match status" value="1"/>
</dbReference>
<dbReference type="AlphaFoldDB" id="A0A0P1G3R8"/>
<dbReference type="Pfam" id="PF00196">
    <property type="entry name" value="GerE"/>
    <property type="match status" value="1"/>
</dbReference>
<sequence>MKQVDGTPPIGAEAFFPQTLCTYLQALSAATTSDAVWAGLVTLAKALRLELVDYVHSADEHGAHIRSTLPARREAPFVRPTTLGPRLVGTAYGDNTGLRQLNAGLLIPLTSDTPDQTAMIVFGSAAPRATFEHLIETQAHTLHVAAMAAHTRYGQLHNAEFVTRAGLTPKQKELLRYVGLGYMDKQIAHSLGISFSAVRQRLAMVQQKTGAQNRSELAAMATKAGLVGNPLAKTPCPEGDTDHPVAAIQTHAAE</sequence>
<organism evidence="5 6">
    <name type="scientific">Tropicibacter naphthalenivorans</name>
    <dbReference type="NCBI Taxonomy" id="441103"/>
    <lineage>
        <taxon>Bacteria</taxon>
        <taxon>Pseudomonadati</taxon>
        <taxon>Pseudomonadota</taxon>
        <taxon>Alphaproteobacteria</taxon>
        <taxon>Rhodobacterales</taxon>
        <taxon>Roseobacteraceae</taxon>
        <taxon>Tropicibacter</taxon>
    </lineage>
</organism>
<proteinExistence type="predicted"/>
<evidence type="ECO:0000256" key="2">
    <source>
        <dbReference type="ARBA" id="ARBA00023125"/>
    </source>
</evidence>
<dbReference type="SMART" id="SM00421">
    <property type="entry name" value="HTH_LUXR"/>
    <property type="match status" value="1"/>
</dbReference>
<accession>A0A0P1G3R8</accession>
<evidence type="ECO:0000259" key="4">
    <source>
        <dbReference type="PROSITE" id="PS50043"/>
    </source>
</evidence>
<evidence type="ECO:0000256" key="1">
    <source>
        <dbReference type="ARBA" id="ARBA00023015"/>
    </source>
</evidence>
<dbReference type="RefSeq" id="WP_058246504.1">
    <property type="nucleotide sequence ID" value="NZ_CYSE01000002.1"/>
</dbReference>
<evidence type="ECO:0000313" key="6">
    <source>
        <dbReference type="Proteomes" id="UP000054935"/>
    </source>
</evidence>
<dbReference type="GO" id="GO:0003677">
    <property type="term" value="F:DNA binding"/>
    <property type="evidence" value="ECO:0007669"/>
    <property type="project" value="UniProtKB-KW"/>
</dbReference>
<evidence type="ECO:0000256" key="3">
    <source>
        <dbReference type="ARBA" id="ARBA00023163"/>
    </source>
</evidence>